<evidence type="ECO:0000256" key="5">
    <source>
        <dbReference type="ARBA" id="ARBA00023163"/>
    </source>
</evidence>
<gene>
    <name evidence="6 8" type="primary">nusB</name>
    <name evidence="8" type="ORF">EF384_06170</name>
</gene>
<dbReference type="RefSeq" id="WP_123780305.1">
    <property type="nucleotide sequence ID" value="NZ_RKMG01000017.1"/>
</dbReference>
<keyword evidence="2 6" id="KW-0889">Transcription antitermination</keyword>
<dbReference type="InterPro" id="IPR035926">
    <property type="entry name" value="NusB-like_sf"/>
</dbReference>
<evidence type="ECO:0000256" key="3">
    <source>
        <dbReference type="ARBA" id="ARBA00022884"/>
    </source>
</evidence>
<dbReference type="GO" id="GO:0031564">
    <property type="term" value="P:transcription antitermination"/>
    <property type="evidence" value="ECO:0007669"/>
    <property type="project" value="UniProtKB-KW"/>
</dbReference>
<name>A0A3N4GLZ7_9LACT</name>
<dbReference type="GO" id="GO:0003723">
    <property type="term" value="F:RNA binding"/>
    <property type="evidence" value="ECO:0007669"/>
    <property type="project" value="UniProtKB-UniRule"/>
</dbReference>
<evidence type="ECO:0000259" key="7">
    <source>
        <dbReference type="Pfam" id="PF01029"/>
    </source>
</evidence>
<evidence type="ECO:0000256" key="1">
    <source>
        <dbReference type="ARBA" id="ARBA00005952"/>
    </source>
</evidence>
<dbReference type="OrthoDB" id="9811381at2"/>
<protein>
    <recommendedName>
        <fullName evidence="6">Transcription antitermination protein NusB</fullName>
    </recommendedName>
    <alternativeName>
        <fullName evidence="6">Antitermination factor NusB</fullName>
    </alternativeName>
</protein>
<keyword evidence="4 6" id="KW-0805">Transcription regulation</keyword>
<dbReference type="GO" id="GO:0005829">
    <property type="term" value="C:cytosol"/>
    <property type="evidence" value="ECO:0007669"/>
    <property type="project" value="TreeGrafter"/>
</dbReference>
<comment type="function">
    <text evidence="6">Involved in transcription antitermination. Required for transcription of ribosomal RNA (rRNA) genes. Binds specifically to the boxA antiterminator sequence of the ribosomal RNA (rrn) operons.</text>
</comment>
<evidence type="ECO:0000256" key="2">
    <source>
        <dbReference type="ARBA" id="ARBA00022814"/>
    </source>
</evidence>
<dbReference type="Pfam" id="PF01029">
    <property type="entry name" value="NusB"/>
    <property type="match status" value="1"/>
</dbReference>
<reference evidence="8 9" key="1">
    <citation type="submission" date="2018-11" db="EMBL/GenBank/DDBJ databases">
        <title>Aerococcus sp. SJQ22, whole genome shotgun sequence.</title>
        <authorList>
            <person name="Sun L."/>
            <person name="Gao X."/>
            <person name="Chen W."/>
            <person name="Huang K."/>
        </authorList>
    </citation>
    <scope>NUCLEOTIDE SEQUENCE [LARGE SCALE GENOMIC DNA]</scope>
    <source>
        <strain evidence="8 9">SJQ22</strain>
    </source>
</reference>
<comment type="similarity">
    <text evidence="1 6">Belongs to the NusB family.</text>
</comment>
<dbReference type="GO" id="GO:0006353">
    <property type="term" value="P:DNA-templated transcription termination"/>
    <property type="evidence" value="ECO:0007669"/>
    <property type="project" value="UniProtKB-UniRule"/>
</dbReference>
<proteinExistence type="inferred from homology"/>
<dbReference type="EMBL" id="RKMG01000017">
    <property type="protein sequence ID" value="RPA60141.1"/>
    <property type="molecule type" value="Genomic_DNA"/>
</dbReference>
<dbReference type="PANTHER" id="PTHR11078:SF3">
    <property type="entry name" value="ANTITERMINATION NUSB DOMAIN-CONTAINING PROTEIN"/>
    <property type="match status" value="1"/>
</dbReference>
<dbReference type="PANTHER" id="PTHR11078">
    <property type="entry name" value="N UTILIZATION SUBSTANCE PROTEIN B-RELATED"/>
    <property type="match status" value="1"/>
</dbReference>
<dbReference type="Proteomes" id="UP000273977">
    <property type="component" value="Unassembled WGS sequence"/>
</dbReference>
<organism evidence="8 9">
    <name type="scientific">Aerococcus agrisoli</name>
    <dbReference type="NCBI Taxonomy" id="2487350"/>
    <lineage>
        <taxon>Bacteria</taxon>
        <taxon>Bacillati</taxon>
        <taxon>Bacillota</taxon>
        <taxon>Bacilli</taxon>
        <taxon>Lactobacillales</taxon>
        <taxon>Aerococcaceae</taxon>
        <taxon>Aerococcus</taxon>
    </lineage>
</organism>
<accession>A0A3N4GLZ7</accession>
<feature type="domain" description="NusB/RsmB/TIM44" evidence="7">
    <location>
        <begin position="88"/>
        <end position="185"/>
    </location>
</feature>
<dbReference type="AlphaFoldDB" id="A0A3N4GLZ7"/>
<dbReference type="InterPro" id="IPR006027">
    <property type="entry name" value="NusB_RsmB_TIM44"/>
</dbReference>
<evidence type="ECO:0000256" key="4">
    <source>
        <dbReference type="ARBA" id="ARBA00023015"/>
    </source>
</evidence>
<evidence type="ECO:0000313" key="8">
    <source>
        <dbReference type="EMBL" id="RPA60141.1"/>
    </source>
</evidence>
<keyword evidence="3 6" id="KW-0694">RNA-binding</keyword>
<sequence length="228" mass="26322">MNLGPSQIRELAVLISYEQEFNPQLSLEKAFNHIIHNHDKLGQKVNFEELTEEEFVEFENYATKLKENIENFSAKNHFDRILDEDEVLAEDIDVPDYLRVLVEGVKANRFEIDQMIDKHIQGNWSVQRLELINLQILRVAVFEILFTDDKDVPNVVAVNEAIELAKFYSDDRARKFINGVLSNILNDVNETKAEKASDAATEQVELETDAFEELVENVEDLQEDLPEA</sequence>
<dbReference type="NCBIfam" id="TIGR01951">
    <property type="entry name" value="nusB"/>
    <property type="match status" value="1"/>
</dbReference>
<dbReference type="Gene3D" id="1.10.940.10">
    <property type="entry name" value="NusB-like"/>
    <property type="match status" value="1"/>
</dbReference>
<dbReference type="HAMAP" id="MF_00073">
    <property type="entry name" value="NusB"/>
    <property type="match status" value="1"/>
</dbReference>
<comment type="caution">
    <text evidence="8">The sequence shown here is derived from an EMBL/GenBank/DDBJ whole genome shotgun (WGS) entry which is preliminary data.</text>
</comment>
<keyword evidence="5 6" id="KW-0804">Transcription</keyword>
<dbReference type="InterPro" id="IPR011605">
    <property type="entry name" value="NusB_fam"/>
</dbReference>
<evidence type="ECO:0000256" key="6">
    <source>
        <dbReference type="HAMAP-Rule" id="MF_00073"/>
    </source>
</evidence>
<evidence type="ECO:0000313" key="9">
    <source>
        <dbReference type="Proteomes" id="UP000273977"/>
    </source>
</evidence>
<keyword evidence="9" id="KW-1185">Reference proteome</keyword>
<dbReference type="SUPFAM" id="SSF48013">
    <property type="entry name" value="NusB-like"/>
    <property type="match status" value="1"/>
</dbReference>